<feature type="domain" description="C2H2-type" evidence="7">
    <location>
        <begin position="892"/>
        <end position="922"/>
    </location>
</feature>
<evidence type="ECO:0000259" key="7">
    <source>
        <dbReference type="PROSITE" id="PS50157"/>
    </source>
</evidence>
<dbReference type="SMART" id="SM01014">
    <property type="entry name" value="ARID"/>
    <property type="match status" value="1"/>
</dbReference>
<dbReference type="PANTHER" id="PTHR22970:SF14">
    <property type="entry name" value="AT-RICH INTERACTIVE DOMAIN-CONTAINING PROTEIN 2"/>
    <property type="match status" value="1"/>
</dbReference>
<dbReference type="SMART" id="SM00501">
    <property type="entry name" value="BRIGHT"/>
    <property type="match status" value="1"/>
</dbReference>
<dbReference type="InterPro" id="IPR011989">
    <property type="entry name" value="ARM-like"/>
</dbReference>
<dbReference type="Gene3D" id="1.25.10.10">
    <property type="entry name" value="Leucine-rich Repeat Variant"/>
    <property type="match status" value="1"/>
</dbReference>
<dbReference type="InterPro" id="IPR052406">
    <property type="entry name" value="Chromatin_Remodeling_Comp"/>
</dbReference>
<evidence type="ECO:0000256" key="4">
    <source>
        <dbReference type="ARBA" id="ARBA00023242"/>
    </source>
</evidence>
<organism evidence="9 10">
    <name type="scientific">Adineta ricciae</name>
    <name type="common">Rotifer</name>
    <dbReference type="NCBI Taxonomy" id="249248"/>
    <lineage>
        <taxon>Eukaryota</taxon>
        <taxon>Metazoa</taxon>
        <taxon>Spiralia</taxon>
        <taxon>Gnathifera</taxon>
        <taxon>Rotifera</taxon>
        <taxon>Eurotatoria</taxon>
        <taxon>Bdelloidea</taxon>
        <taxon>Adinetida</taxon>
        <taxon>Adinetidae</taxon>
        <taxon>Adineta</taxon>
    </lineage>
</organism>
<dbReference type="GO" id="GO:0008270">
    <property type="term" value="F:zinc ion binding"/>
    <property type="evidence" value="ECO:0007669"/>
    <property type="project" value="UniProtKB-KW"/>
</dbReference>
<feature type="domain" description="ARID" evidence="8">
    <location>
        <begin position="81"/>
        <end position="173"/>
    </location>
</feature>
<sequence length="1074" mass="120621">MTTLPPIQPRPILCKNATTNHIQSSTSSSSVFLIHASNQPSHAVNTNFYSTNTDSATFQNNNNNNNSPQTPLSLSTPSAPLSSYDEFLKRLKEFHRCRQTTLRSLPTIAGQVVDLQALYNTVLAYGGWEKVNDRQLWSSVANHFGIDSTCLNGTQALKNIYIRYLYAFEKISNGENIDSRDDDDEDSKRRNVSHMQRVPQSYNHSQHIVSESLRAQYGLFRDFVRRSEYEKLELALLCGFPNELTFSLNTLLLLSSTTNSTTAFRLDKCPRLLDILFRHIGLFSSTDTSTSDHSLKLFYENIWSKHLDYRMEQFWIDYCPSNIVKQVLNIDTNNSSKYLYNNFNSNSNEYQQQQELRIEQILMIIRNLSFDRANALYLVETLRTSPSITYIFLLLISYCDSKLELQKYAFDIWTNLALYMHLRSISTDEGHLIRQLLYLMLNGNEDNEQEDRLKLIRGLEIIANLAHAGNDNGIYLMDYIDIIVQRLIHVSDILVLVHALECLYQLSELGEQLCNAILTVQSSTPIITTLIDLLTIEARSFCSQTIKTIKIVEMSTGPVLLPSYHQPPSSQQTLNAHQSVVVISTTQPQQQQQPQQQTYAVENTEMNKSYYSTNNRLILQQQQQHSKPITVANVITSGNLLAVTTSPAQNASSTSIIVANANAQSNQTIDQKRKYDSISETIAAVVNGTSPSPSPSSTPPPPKRSRPSRPRVTPTKNAIIVAPTPPPPPRPLPARLLPSSSVEEDTSSMESTSTSNSIHSTMADLLDRCSSPPSIEHDVRSCLNDLCHRAVLSIDDPVLATSIVYNSIPSPVFKRKVEEQSLSINKCSVKSTNQNDEQTPKKKRNRSSGKKAAIDVTTPVMKKEEPIETEIPDIKPTLISSNTMAPANPSDYICEWENCRKSFPTARSVFHHACSAHIKYLPEYVCLWNGCDRIKRQKWALISHIQERHCSEIAFRQAKQKAAIPVTAVSTTTAPTTNGPSTSATVGYAPDAAWLAVRRHMQVTSFDDLLNKVKEGPLTKSIRLTAALILRNIARHSLIGKQNLRQYEQHLANLALEPSEASHTISSCLFELCN</sequence>
<dbReference type="Pfam" id="PF01388">
    <property type="entry name" value="ARID"/>
    <property type="match status" value="1"/>
</dbReference>
<dbReference type="InterPro" id="IPR013087">
    <property type="entry name" value="Znf_C2H2_type"/>
</dbReference>
<dbReference type="SUPFAM" id="SSF48371">
    <property type="entry name" value="ARM repeat"/>
    <property type="match status" value="1"/>
</dbReference>
<protein>
    <recommendedName>
        <fullName evidence="11">ARID domain-containing protein</fullName>
    </recommendedName>
</protein>
<dbReference type="Proteomes" id="UP000663828">
    <property type="component" value="Unassembled WGS sequence"/>
</dbReference>
<evidence type="ECO:0000313" key="10">
    <source>
        <dbReference type="Proteomes" id="UP000663828"/>
    </source>
</evidence>
<feature type="region of interest" description="Disordered" evidence="6">
    <location>
        <begin position="177"/>
        <end position="204"/>
    </location>
</feature>
<keyword evidence="3" id="KW-0804">Transcription</keyword>
<feature type="region of interest" description="Disordered" evidence="6">
    <location>
        <begin position="828"/>
        <end position="852"/>
    </location>
</feature>
<evidence type="ECO:0000256" key="6">
    <source>
        <dbReference type="SAM" id="MobiDB-lite"/>
    </source>
</evidence>
<dbReference type="SMART" id="SM00355">
    <property type="entry name" value="ZnF_C2H2"/>
    <property type="match status" value="2"/>
</dbReference>
<feature type="compositionally biased region" description="Polar residues" evidence="6">
    <location>
        <begin position="828"/>
        <end position="837"/>
    </location>
</feature>
<dbReference type="GO" id="GO:0003677">
    <property type="term" value="F:DNA binding"/>
    <property type="evidence" value="ECO:0007669"/>
    <property type="project" value="InterPro"/>
</dbReference>
<dbReference type="InterPro" id="IPR036431">
    <property type="entry name" value="ARID_dom_sf"/>
</dbReference>
<dbReference type="PROSITE" id="PS50157">
    <property type="entry name" value="ZINC_FINGER_C2H2_2"/>
    <property type="match status" value="1"/>
</dbReference>
<dbReference type="PROSITE" id="PS00028">
    <property type="entry name" value="ZINC_FINGER_C2H2_1"/>
    <property type="match status" value="1"/>
</dbReference>
<evidence type="ECO:0000256" key="2">
    <source>
        <dbReference type="ARBA" id="ARBA00023015"/>
    </source>
</evidence>
<feature type="compositionally biased region" description="Low complexity" evidence="6">
    <location>
        <begin position="60"/>
        <end position="78"/>
    </location>
</feature>
<dbReference type="GO" id="GO:0006325">
    <property type="term" value="P:chromatin organization"/>
    <property type="evidence" value="ECO:0007669"/>
    <property type="project" value="UniProtKB-KW"/>
</dbReference>
<reference evidence="9" key="1">
    <citation type="submission" date="2021-02" db="EMBL/GenBank/DDBJ databases">
        <authorList>
            <person name="Nowell W R."/>
        </authorList>
    </citation>
    <scope>NUCLEOTIDE SEQUENCE</scope>
</reference>
<feature type="region of interest" description="Disordered" evidence="6">
    <location>
        <begin position="685"/>
        <end position="757"/>
    </location>
</feature>
<comment type="caution">
    <text evidence="9">The sequence shown here is derived from an EMBL/GenBank/DDBJ whole genome shotgun (WGS) entry which is preliminary data.</text>
</comment>
<dbReference type="AlphaFoldDB" id="A0A814QW18"/>
<proteinExistence type="predicted"/>
<evidence type="ECO:0000256" key="3">
    <source>
        <dbReference type="ARBA" id="ARBA00023163"/>
    </source>
</evidence>
<feature type="compositionally biased region" description="Low complexity" evidence="6">
    <location>
        <begin position="748"/>
        <end position="757"/>
    </location>
</feature>
<keyword evidence="5" id="KW-0862">Zinc</keyword>
<dbReference type="InterPro" id="IPR016024">
    <property type="entry name" value="ARM-type_fold"/>
</dbReference>
<keyword evidence="10" id="KW-1185">Reference proteome</keyword>
<feature type="compositionally biased region" description="Pro residues" evidence="6">
    <location>
        <begin position="692"/>
        <end position="702"/>
    </location>
</feature>
<gene>
    <name evidence="9" type="ORF">XAT740_LOCUS19587</name>
</gene>
<dbReference type="EMBL" id="CAJNOR010001340">
    <property type="protein sequence ID" value="CAF1124948.1"/>
    <property type="molecule type" value="Genomic_DNA"/>
</dbReference>
<accession>A0A814QW18</accession>
<dbReference type="PANTHER" id="PTHR22970">
    <property type="entry name" value="AT-RICH INTERACTIVE DOMAIN-CONTAINING PROTEIN 2"/>
    <property type="match status" value="1"/>
</dbReference>
<keyword evidence="4" id="KW-0539">Nucleus</keyword>
<keyword evidence="1" id="KW-0156">Chromatin regulator</keyword>
<keyword evidence="2" id="KW-0805">Transcription regulation</keyword>
<evidence type="ECO:0000313" key="9">
    <source>
        <dbReference type="EMBL" id="CAF1124948.1"/>
    </source>
</evidence>
<evidence type="ECO:0000256" key="5">
    <source>
        <dbReference type="PROSITE-ProRule" id="PRU00042"/>
    </source>
</evidence>
<feature type="compositionally biased region" description="Pro residues" evidence="6">
    <location>
        <begin position="723"/>
        <end position="732"/>
    </location>
</feature>
<name>A0A814QW18_ADIRI</name>
<evidence type="ECO:0008006" key="11">
    <source>
        <dbReference type="Google" id="ProtNLM"/>
    </source>
</evidence>
<keyword evidence="5" id="KW-0479">Metal-binding</keyword>
<keyword evidence="5" id="KW-0863">Zinc-finger</keyword>
<dbReference type="SUPFAM" id="SSF46774">
    <property type="entry name" value="ARID-like"/>
    <property type="match status" value="1"/>
</dbReference>
<evidence type="ECO:0000256" key="1">
    <source>
        <dbReference type="ARBA" id="ARBA00022853"/>
    </source>
</evidence>
<dbReference type="PROSITE" id="PS51011">
    <property type="entry name" value="ARID"/>
    <property type="match status" value="1"/>
</dbReference>
<dbReference type="Gene3D" id="3.30.160.60">
    <property type="entry name" value="Classic Zinc Finger"/>
    <property type="match status" value="1"/>
</dbReference>
<dbReference type="InterPro" id="IPR001606">
    <property type="entry name" value="ARID_dom"/>
</dbReference>
<dbReference type="Gene3D" id="1.10.150.60">
    <property type="entry name" value="ARID DNA-binding domain"/>
    <property type="match status" value="1"/>
</dbReference>
<feature type="region of interest" description="Disordered" evidence="6">
    <location>
        <begin position="48"/>
        <end position="78"/>
    </location>
</feature>
<evidence type="ECO:0000259" key="8">
    <source>
        <dbReference type="PROSITE" id="PS51011"/>
    </source>
</evidence>
<feature type="compositionally biased region" description="Polar residues" evidence="6">
    <location>
        <begin position="48"/>
        <end position="59"/>
    </location>
</feature>